<protein>
    <submittedName>
        <fullName evidence="5">DUF916 and DUF3324 domain-containing protein</fullName>
    </submittedName>
</protein>
<keyword evidence="1" id="KW-0472">Membrane</keyword>
<evidence type="ECO:0000259" key="3">
    <source>
        <dbReference type="Pfam" id="PF06030"/>
    </source>
</evidence>
<feature type="transmembrane region" description="Helical" evidence="1">
    <location>
        <begin position="326"/>
        <end position="350"/>
    </location>
</feature>
<evidence type="ECO:0000313" key="5">
    <source>
        <dbReference type="EMBL" id="TLF38584.1"/>
    </source>
</evidence>
<evidence type="ECO:0000313" key="6">
    <source>
        <dbReference type="Proteomes" id="UP000309885"/>
    </source>
</evidence>
<comment type="caution">
    <text evidence="5">The sequence shown here is derived from an EMBL/GenBank/DDBJ whole genome shotgun (WGS) entry which is preliminary data.</text>
</comment>
<keyword evidence="1" id="KW-0812">Transmembrane</keyword>
<feature type="chain" id="PRO_5039390268" evidence="2">
    <location>
        <begin position="23"/>
        <end position="362"/>
    </location>
</feature>
<dbReference type="AlphaFoldDB" id="A0A5R8LMY7"/>
<gene>
    <name evidence="5" type="ORF">FEI15_09785</name>
</gene>
<dbReference type="Proteomes" id="UP000309885">
    <property type="component" value="Unassembled WGS sequence"/>
</dbReference>
<dbReference type="Pfam" id="PF11797">
    <property type="entry name" value="WxLIP_HBD"/>
    <property type="match status" value="1"/>
</dbReference>
<dbReference type="EMBL" id="VBWO01000009">
    <property type="protein sequence ID" value="TLF38584.1"/>
    <property type="molecule type" value="Genomic_DNA"/>
</dbReference>
<keyword evidence="1" id="KW-1133">Transmembrane helix</keyword>
<reference evidence="5 6" key="1">
    <citation type="submission" date="2019-05" db="EMBL/GenBank/DDBJ databases">
        <title>Genome-based reclassification of Lactobacillus casei as Lactobacillus casei subsp. casei. subsp.nov., description of Lactobacillus casei subsp. zeae subsp. nov., and emended description of Lactobacillus casei.</title>
        <authorList>
            <person name="Huang C.-H."/>
        </authorList>
    </citation>
    <scope>NUCLEOTIDE SEQUENCE [LARGE SCALE GENOMIC DNA]</scope>
    <source>
        <strain evidence="5 6">CRBIP24.44</strain>
    </source>
</reference>
<evidence type="ECO:0000259" key="4">
    <source>
        <dbReference type="Pfam" id="PF11797"/>
    </source>
</evidence>
<evidence type="ECO:0000256" key="2">
    <source>
        <dbReference type="SAM" id="SignalP"/>
    </source>
</evidence>
<evidence type="ECO:0000256" key="1">
    <source>
        <dbReference type="SAM" id="Phobius"/>
    </source>
</evidence>
<feature type="domain" description="WxL Interacting Protein peptidoglycan binding" evidence="3">
    <location>
        <begin position="29"/>
        <end position="148"/>
    </location>
</feature>
<dbReference type="Pfam" id="PF06030">
    <property type="entry name" value="WxLIP_PGBD"/>
    <property type="match status" value="1"/>
</dbReference>
<feature type="signal peptide" evidence="2">
    <location>
        <begin position="1"/>
        <end position="22"/>
    </location>
</feature>
<dbReference type="InterPro" id="IPR010317">
    <property type="entry name" value="WxLIP_PGBD"/>
</dbReference>
<dbReference type="RefSeq" id="WP_138131263.1">
    <property type="nucleotide sequence ID" value="NZ_VBWO01000009.1"/>
</dbReference>
<sequence>MKKILFCLAAFVAMLLTPAVHVFGSELNFAAKAQLPDNQVHTDVSYFDIKMDRGAKQTLHVDLRNDTENEVEVDVGIASATTNINGVVEYSPNDIKPAKSLVFNLKDHVKAPSQIKIPAKGSTVLNLDVTMPDAALKGQMAGGITLKEHQTEDQANKEKGKGLSINNRFSYVIGLVLQQTTQPVAPELKLNTVKPSQVNYRNVISASLENITPTFINKVAIDANVRAKGAKKVLYREKKEGMQLAPNTTFDFPIALAGKALEPGTYIAQLEVYGNQSSDGQVTRQTNSAKQRYQNHWTLTKEFTITDHTAKNLNQKDVTLKPTNHWWVYALLAVVAILLIVIVLLVIVLLKRKHKKAQNVNE</sequence>
<dbReference type="InterPro" id="IPR021759">
    <property type="entry name" value="WxLIP_HBD"/>
</dbReference>
<organism evidence="5 6">
    <name type="scientific">Lacticaseibacillus zeae</name>
    <name type="common">Lactobacillus zeae</name>
    <dbReference type="NCBI Taxonomy" id="57037"/>
    <lineage>
        <taxon>Bacteria</taxon>
        <taxon>Bacillati</taxon>
        <taxon>Bacillota</taxon>
        <taxon>Bacilli</taxon>
        <taxon>Lactobacillales</taxon>
        <taxon>Lactobacillaceae</taxon>
        <taxon>Lacticaseibacillus</taxon>
    </lineage>
</organism>
<name>A0A5R8LMY7_LACZE</name>
<keyword evidence="2" id="KW-0732">Signal</keyword>
<proteinExistence type="predicted"/>
<accession>A0A5R8LMY7</accession>
<feature type="domain" description="WxL Interacting Protein host binding" evidence="4">
    <location>
        <begin position="161"/>
        <end position="315"/>
    </location>
</feature>